<gene>
    <name evidence="3" type="ORF">ALPR1_12235</name>
</gene>
<dbReference type="InterPro" id="IPR025110">
    <property type="entry name" value="AMP-bd_C"/>
</dbReference>
<keyword evidence="4" id="KW-1185">Reference proteome</keyword>
<evidence type="ECO:0000259" key="2">
    <source>
        <dbReference type="Pfam" id="PF13193"/>
    </source>
</evidence>
<dbReference type="InterPro" id="IPR045851">
    <property type="entry name" value="AMP-bd_C_sf"/>
</dbReference>
<name>A3HT18_9BACT</name>
<dbReference type="GO" id="GO:0005737">
    <property type="term" value="C:cytoplasm"/>
    <property type="evidence" value="ECO:0007669"/>
    <property type="project" value="TreeGrafter"/>
</dbReference>
<proteinExistence type="predicted"/>
<dbReference type="InterPro" id="IPR020845">
    <property type="entry name" value="AMP-binding_CS"/>
</dbReference>
<dbReference type="NCBIfam" id="TIGR01733">
    <property type="entry name" value="AA-adenyl-dom"/>
    <property type="match status" value="1"/>
</dbReference>
<protein>
    <submittedName>
        <fullName evidence="3">Amino acid adenyltransferase</fullName>
    </submittedName>
</protein>
<dbReference type="GO" id="GO:0031177">
    <property type="term" value="F:phosphopantetheine binding"/>
    <property type="evidence" value="ECO:0007669"/>
    <property type="project" value="TreeGrafter"/>
</dbReference>
<dbReference type="GO" id="GO:0043041">
    <property type="term" value="P:amino acid activation for nonribosomal peptide biosynthetic process"/>
    <property type="evidence" value="ECO:0007669"/>
    <property type="project" value="TreeGrafter"/>
</dbReference>
<dbReference type="AlphaFoldDB" id="A3HT18"/>
<organism evidence="3 4">
    <name type="scientific">Algoriphagus machipongonensis</name>
    <dbReference type="NCBI Taxonomy" id="388413"/>
    <lineage>
        <taxon>Bacteria</taxon>
        <taxon>Pseudomonadati</taxon>
        <taxon>Bacteroidota</taxon>
        <taxon>Cytophagia</taxon>
        <taxon>Cytophagales</taxon>
        <taxon>Cyclobacteriaceae</taxon>
        <taxon>Algoriphagus</taxon>
    </lineage>
</organism>
<dbReference type="Gene3D" id="3.40.50.12780">
    <property type="entry name" value="N-terminal domain of ligase-like"/>
    <property type="match status" value="1"/>
</dbReference>
<dbReference type="PROSITE" id="PS00455">
    <property type="entry name" value="AMP_BINDING"/>
    <property type="match status" value="1"/>
</dbReference>
<dbReference type="Gene3D" id="3.30.300.30">
    <property type="match status" value="1"/>
</dbReference>
<evidence type="ECO:0000313" key="3">
    <source>
        <dbReference type="EMBL" id="EAZ82986.1"/>
    </source>
</evidence>
<dbReference type="HOGENOM" id="CLU_000022_2_12_10"/>
<evidence type="ECO:0000313" key="4">
    <source>
        <dbReference type="Proteomes" id="UP000003919"/>
    </source>
</evidence>
<comment type="caution">
    <text evidence="3">The sequence shown here is derived from an EMBL/GenBank/DDBJ whole genome shotgun (WGS) entry which is preliminary data.</text>
</comment>
<dbReference type="GO" id="GO:0044550">
    <property type="term" value="P:secondary metabolite biosynthetic process"/>
    <property type="evidence" value="ECO:0007669"/>
    <property type="project" value="TreeGrafter"/>
</dbReference>
<dbReference type="PANTHER" id="PTHR45527">
    <property type="entry name" value="NONRIBOSOMAL PEPTIDE SYNTHETASE"/>
    <property type="match status" value="1"/>
</dbReference>
<dbReference type="SUPFAM" id="SSF56801">
    <property type="entry name" value="Acetyl-CoA synthetase-like"/>
    <property type="match status" value="1"/>
</dbReference>
<dbReference type="InterPro" id="IPR020459">
    <property type="entry name" value="AMP-binding"/>
</dbReference>
<dbReference type="GO" id="GO:0016740">
    <property type="term" value="F:transferase activity"/>
    <property type="evidence" value="ECO:0007669"/>
    <property type="project" value="UniProtKB-KW"/>
</dbReference>
<dbReference type="CDD" id="cd05930">
    <property type="entry name" value="A_NRPS"/>
    <property type="match status" value="1"/>
</dbReference>
<dbReference type="RefSeq" id="WP_008200897.1">
    <property type="nucleotide sequence ID" value="NZ_CM001023.1"/>
</dbReference>
<reference evidence="3 4" key="1">
    <citation type="journal article" date="2011" name="J. Bacteriol.">
        <title>Complete genome sequence of Algoriphagus sp. PR1, bacterial prey of a colony-forming choanoflagellate.</title>
        <authorList>
            <person name="Alegado R.A."/>
            <person name="Ferriera S."/>
            <person name="Nusbaum C."/>
            <person name="Young S.K."/>
            <person name="Zeng Q."/>
            <person name="Imamovic A."/>
            <person name="Fairclough S.R."/>
            <person name="King N."/>
        </authorList>
    </citation>
    <scope>NUCLEOTIDE SEQUENCE [LARGE SCALE GENOMIC DNA]</scope>
    <source>
        <strain evidence="3 4">PR1</strain>
    </source>
</reference>
<dbReference type="eggNOG" id="COG1020">
    <property type="taxonomic scope" value="Bacteria"/>
</dbReference>
<dbReference type="PRINTS" id="PR00154">
    <property type="entry name" value="AMPBINDING"/>
</dbReference>
<accession>A3HT18</accession>
<dbReference type="InterPro" id="IPR000873">
    <property type="entry name" value="AMP-dep_synth/lig_dom"/>
</dbReference>
<dbReference type="STRING" id="388413.ALPR1_12235"/>
<sequence length="510" mass="56816">MNSKTQILSELLSAGAKASPEKIAFKCAEGQITYQELDQKSNQLANWLVSQNVKQGERIGILIEKNIVTSFAIYGVLKAGAVLVALDPSQPAEKLDAIIQDCGIKVLLTIPTHQRKVDQMATDELIILGSQSGINWNTVFQEADDSPLDLDIKPSDLAYILYTSGSTGEPKGIVHTHASGMAYARQSALLYEVTPDDVIGNVASLHFDQSTFGYFSAIYAGCTTYVFGTSELIMLGSFCEAIKANEISILYSVPSLFISLIQGNFDLDFPKLRWIKYGGEVFPSGKLNELIKKIPSAKISNVYGPAEVNQCTYYTITEPVNPEKEIPIGQVWSNTNYLILDSENQHVNPGEQGELLVHSSTMMSGYWNNDFLNEKAFFYDIQEGKETKYYRTGDYVYLNEDDELVFVGRMDRQVKISGHRVEMGAIEQVILRLPEVKNVAVFTCQPNGTRELCAAIVPKNSTLDMDEIRKKLLNLLPKTSIPRNFFEVQSLPHSVNGKVHYLKLEKQFSN</sequence>
<dbReference type="InterPro" id="IPR042099">
    <property type="entry name" value="ANL_N_sf"/>
</dbReference>
<dbReference type="OrthoDB" id="4317020at2"/>
<feature type="domain" description="AMP-dependent synthetase/ligase" evidence="1">
    <location>
        <begin position="16"/>
        <end position="367"/>
    </location>
</feature>
<dbReference type="EMBL" id="AAXU02000001">
    <property type="protein sequence ID" value="EAZ82986.1"/>
    <property type="molecule type" value="Genomic_DNA"/>
</dbReference>
<feature type="domain" description="AMP-binding enzyme C-terminal" evidence="2">
    <location>
        <begin position="426"/>
        <end position="498"/>
    </location>
</feature>
<dbReference type="Pfam" id="PF00501">
    <property type="entry name" value="AMP-binding"/>
    <property type="match status" value="1"/>
</dbReference>
<dbReference type="EMBL" id="CM001023">
    <property type="protein sequence ID" value="EAZ82986.1"/>
    <property type="molecule type" value="Genomic_DNA"/>
</dbReference>
<evidence type="ECO:0000259" key="1">
    <source>
        <dbReference type="Pfam" id="PF00501"/>
    </source>
</evidence>
<dbReference type="PANTHER" id="PTHR45527:SF1">
    <property type="entry name" value="FATTY ACID SYNTHASE"/>
    <property type="match status" value="1"/>
</dbReference>
<dbReference type="Proteomes" id="UP000003919">
    <property type="component" value="Chromosome"/>
</dbReference>
<dbReference type="Pfam" id="PF13193">
    <property type="entry name" value="AMP-binding_C"/>
    <property type="match status" value="1"/>
</dbReference>
<dbReference type="InterPro" id="IPR010071">
    <property type="entry name" value="AA_adenyl_dom"/>
</dbReference>